<gene>
    <name evidence="11" type="primary">tonB</name>
    <name evidence="11" type="ORF">GCM10017764_00510</name>
</gene>
<keyword evidence="6" id="KW-0812">Transmembrane</keyword>
<dbReference type="EMBL" id="BNAF01000001">
    <property type="protein sequence ID" value="GHE23083.1"/>
    <property type="molecule type" value="Genomic_DNA"/>
</dbReference>
<keyword evidence="12" id="KW-1185">Reference proteome</keyword>
<proteinExistence type="inferred from homology"/>
<feature type="domain" description="TonB C-terminal" evidence="10">
    <location>
        <begin position="200"/>
        <end position="291"/>
    </location>
</feature>
<dbReference type="SUPFAM" id="SSF74653">
    <property type="entry name" value="TolA/TonB C-terminal domain"/>
    <property type="match status" value="1"/>
</dbReference>
<name>A0ABQ3HUL8_9SPHI</name>
<dbReference type="PROSITE" id="PS52015">
    <property type="entry name" value="TONB_CTD"/>
    <property type="match status" value="1"/>
</dbReference>
<evidence type="ECO:0000256" key="1">
    <source>
        <dbReference type="ARBA" id="ARBA00004383"/>
    </source>
</evidence>
<keyword evidence="8" id="KW-1133">Transmembrane helix</keyword>
<dbReference type="RefSeq" id="WP_189624597.1">
    <property type="nucleotide sequence ID" value="NZ_BNAF01000001.1"/>
</dbReference>
<keyword evidence="9" id="KW-0472">Membrane</keyword>
<organism evidence="11 12">
    <name type="scientific">Sphingobacterium griseoflavum</name>
    <dbReference type="NCBI Taxonomy" id="1474952"/>
    <lineage>
        <taxon>Bacteria</taxon>
        <taxon>Pseudomonadati</taxon>
        <taxon>Bacteroidota</taxon>
        <taxon>Sphingobacteriia</taxon>
        <taxon>Sphingobacteriales</taxon>
        <taxon>Sphingobacteriaceae</taxon>
        <taxon>Sphingobacterium</taxon>
    </lineage>
</organism>
<evidence type="ECO:0000256" key="7">
    <source>
        <dbReference type="ARBA" id="ARBA00022927"/>
    </source>
</evidence>
<keyword evidence="5" id="KW-0997">Cell inner membrane</keyword>
<dbReference type="Proteomes" id="UP000620550">
    <property type="component" value="Unassembled WGS sequence"/>
</dbReference>
<dbReference type="InterPro" id="IPR037682">
    <property type="entry name" value="TonB_C"/>
</dbReference>
<dbReference type="Pfam" id="PF03544">
    <property type="entry name" value="TonB_C"/>
    <property type="match status" value="1"/>
</dbReference>
<dbReference type="InterPro" id="IPR051045">
    <property type="entry name" value="TonB-dependent_transducer"/>
</dbReference>
<evidence type="ECO:0000256" key="2">
    <source>
        <dbReference type="ARBA" id="ARBA00006555"/>
    </source>
</evidence>
<evidence type="ECO:0000256" key="8">
    <source>
        <dbReference type="ARBA" id="ARBA00022989"/>
    </source>
</evidence>
<evidence type="ECO:0000256" key="5">
    <source>
        <dbReference type="ARBA" id="ARBA00022519"/>
    </source>
</evidence>
<evidence type="ECO:0000259" key="10">
    <source>
        <dbReference type="PROSITE" id="PS52015"/>
    </source>
</evidence>
<accession>A0ABQ3HUL8</accession>
<sequence length="291" mass="31726">MWNSKLDIYEKEWLDVVFSSRNRSYGAYDLRKHAALATNRALIIVTGAVALLIGTKIAHDQMPKSIHLTTPYEQTPVMLTGDIKLPDPPREEEILIPAEKPVQQIAQDPPNIDLIRAVEPIVTAANAVTEDMVSQDELKDKMTARITLKKVEGGAYLAKGEFGPTKQEGGMTGVASNDIEGGVGGNDIFKAVEVMPEPPGGMKAFVQWVGKNYNYPEAALQQGVKGSIVVSFVVERDGSLTDINVIRDLSFGTGQEAVRVLQKAKKWAPGVQNGRTVRVSYTLPITLSTIQ</sequence>
<evidence type="ECO:0000256" key="4">
    <source>
        <dbReference type="ARBA" id="ARBA00022475"/>
    </source>
</evidence>
<evidence type="ECO:0000256" key="9">
    <source>
        <dbReference type="ARBA" id="ARBA00023136"/>
    </source>
</evidence>
<keyword evidence="3" id="KW-0813">Transport</keyword>
<keyword evidence="4" id="KW-1003">Cell membrane</keyword>
<evidence type="ECO:0000313" key="11">
    <source>
        <dbReference type="EMBL" id="GHE23083.1"/>
    </source>
</evidence>
<comment type="similarity">
    <text evidence="2">Belongs to the TonB family.</text>
</comment>
<protein>
    <submittedName>
        <fullName evidence="11">Biopolymer transporter TonB</fullName>
    </submittedName>
</protein>
<evidence type="ECO:0000256" key="6">
    <source>
        <dbReference type="ARBA" id="ARBA00022692"/>
    </source>
</evidence>
<dbReference type="NCBIfam" id="TIGR01352">
    <property type="entry name" value="tonB_Cterm"/>
    <property type="match status" value="1"/>
</dbReference>
<dbReference type="Gene3D" id="3.30.1150.10">
    <property type="match status" value="1"/>
</dbReference>
<keyword evidence="7" id="KW-0653">Protein transport</keyword>
<comment type="subcellular location">
    <subcellularLocation>
        <location evidence="1">Cell inner membrane</location>
        <topology evidence="1">Single-pass membrane protein</topology>
        <orientation evidence="1">Periplasmic side</orientation>
    </subcellularLocation>
</comment>
<dbReference type="PANTHER" id="PTHR33446:SF2">
    <property type="entry name" value="PROTEIN TONB"/>
    <property type="match status" value="1"/>
</dbReference>
<dbReference type="InterPro" id="IPR006260">
    <property type="entry name" value="TonB/TolA_C"/>
</dbReference>
<comment type="caution">
    <text evidence="11">The sequence shown here is derived from an EMBL/GenBank/DDBJ whole genome shotgun (WGS) entry which is preliminary data.</text>
</comment>
<reference evidence="12" key="1">
    <citation type="journal article" date="2019" name="Int. J. Syst. Evol. Microbiol.">
        <title>The Global Catalogue of Microorganisms (GCM) 10K type strain sequencing project: providing services to taxonomists for standard genome sequencing and annotation.</title>
        <authorList>
            <consortium name="The Broad Institute Genomics Platform"/>
            <consortium name="The Broad Institute Genome Sequencing Center for Infectious Disease"/>
            <person name="Wu L."/>
            <person name="Ma J."/>
        </authorList>
    </citation>
    <scope>NUCLEOTIDE SEQUENCE [LARGE SCALE GENOMIC DNA]</scope>
    <source>
        <strain evidence="12">CGMCC 1.12966</strain>
    </source>
</reference>
<evidence type="ECO:0000313" key="12">
    <source>
        <dbReference type="Proteomes" id="UP000620550"/>
    </source>
</evidence>
<dbReference type="PANTHER" id="PTHR33446">
    <property type="entry name" value="PROTEIN TONB-RELATED"/>
    <property type="match status" value="1"/>
</dbReference>
<evidence type="ECO:0000256" key="3">
    <source>
        <dbReference type="ARBA" id="ARBA00022448"/>
    </source>
</evidence>